<dbReference type="Proteomes" id="UP000199515">
    <property type="component" value="Unassembled WGS sequence"/>
</dbReference>
<keyword evidence="1" id="KW-0812">Transmembrane</keyword>
<name>A0A1H2RZJ4_9PSEU</name>
<organism evidence="2 3">
    <name type="scientific">Amycolatopsis xylanica</name>
    <dbReference type="NCBI Taxonomy" id="589385"/>
    <lineage>
        <taxon>Bacteria</taxon>
        <taxon>Bacillati</taxon>
        <taxon>Actinomycetota</taxon>
        <taxon>Actinomycetes</taxon>
        <taxon>Pseudonocardiales</taxon>
        <taxon>Pseudonocardiaceae</taxon>
        <taxon>Amycolatopsis</taxon>
    </lineage>
</organism>
<proteinExistence type="predicted"/>
<evidence type="ECO:0000313" key="2">
    <source>
        <dbReference type="EMBL" id="SDW24590.1"/>
    </source>
</evidence>
<dbReference type="Pfam" id="PF19953">
    <property type="entry name" value="EACC1"/>
    <property type="match status" value="1"/>
</dbReference>
<evidence type="ECO:0000313" key="3">
    <source>
        <dbReference type="Proteomes" id="UP000199515"/>
    </source>
</evidence>
<protein>
    <submittedName>
        <fullName evidence="2">Uncharacterized protein</fullName>
    </submittedName>
</protein>
<reference evidence="2 3" key="1">
    <citation type="submission" date="2016-10" db="EMBL/GenBank/DDBJ databases">
        <authorList>
            <person name="de Groot N.N."/>
        </authorList>
    </citation>
    <scope>NUCLEOTIDE SEQUENCE [LARGE SCALE GENOMIC DNA]</scope>
    <source>
        <strain evidence="2 3">CPCC 202699</strain>
    </source>
</reference>
<dbReference type="EMBL" id="FNON01000001">
    <property type="protein sequence ID" value="SDW24590.1"/>
    <property type="molecule type" value="Genomic_DNA"/>
</dbReference>
<keyword evidence="1" id="KW-1133">Transmembrane helix</keyword>
<keyword evidence="3" id="KW-1185">Reference proteome</keyword>
<accession>A0A1H2RZJ4</accession>
<sequence>MRARIEVGGDDFASLREWLAGEPGLRGLITPGNAPIRPGEMGGVTDVLVATLGDGGAVAALAAALGTWLGTRRSKVRLKVTNARGESVELDIHSKDAEKVVRALLENPDEKAG</sequence>
<gene>
    <name evidence="2" type="ORF">SAMN05421504_10156</name>
</gene>
<dbReference type="STRING" id="589385.SAMN05421504_10156"/>
<keyword evidence="1" id="KW-0472">Membrane</keyword>
<dbReference type="AlphaFoldDB" id="A0A1H2RZJ4"/>
<evidence type="ECO:0000256" key="1">
    <source>
        <dbReference type="SAM" id="Phobius"/>
    </source>
</evidence>
<dbReference type="InterPro" id="IPR045428">
    <property type="entry name" value="EACC1"/>
</dbReference>
<dbReference type="RefSeq" id="WP_176968446.1">
    <property type="nucleotide sequence ID" value="NZ_FNON01000001.1"/>
</dbReference>
<feature type="transmembrane region" description="Helical" evidence="1">
    <location>
        <begin position="47"/>
        <end position="69"/>
    </location>
</feature>